<comment type="caution">
    <text evidence="2">The sequence shown here is derived from an EMBL/GenBank/DDBJ whole genome shotgun (WGS) entry which is preliminary data.</text>
</comment>
<evidence type="ECO:0000259" key="1">
    <source>
        <dbReference type="Pfam" id="PF20109"/>
    </source>
</evidence>
<gene>
    <name evidence="2" type="ORF">SAMN04487926_101477</name>
</gene>
<dbReference type="EMBL" id="FNDI01000001">
    <property type="protein sequence ID" value="SDG97513.1"/>
    <property type="molecule type" value="Genomic_DNA"/>
</dbReference>
<dbReference type="InterPro" id="IPR045465">
    <property type="entry name" value="Trans_reg_dom"/>
</dbReference>
<dbReference type="Pfam" id="PF20109">
    <property type="entry name" value="Trans_reg_dom"/>
    <property type="match status" value="1"/>
</dbReference>
<name>A0A7Z7B0C7_9BURK</name>
<evidence type="ECO:0000313" key="2">
    <source>
        <dbReference type="EMBL" id="SDG97513.1"/>
    </source>
</evidence>
<keyword evidence="3" id="KW-1185">Reference proteome</keyword>
<dbReference type="RefSeq" id="WP_091774454.1">
    <property type="nucleotide sequence ID" value="NZ_FNDI01000001.1"/>
</dbReference>
<feature type="domain" description="Transcriptional regulator-like" evidence="1">
    <location>
        <begin position="18"/>
        <end position="57"/>
    </location>
</feature>
<organism evidence="2 3">
    <name type="scientific">Paraburkholderia steynii</name>
    <dbReference type="NCBI Taxonomy" id="1245441"/>
    <lineage>
        <taxon>Bacteria</taxon>
        <taxon>Pseudomonadati</taxon>
        <taxon>Pseudomonadota</taxon>
        <taxon>Betaproteobacteria</taxon>
        <taxon>Burkholderiales</taxon>
        <taxon>Burkholderiaceae</taxon>
        <taxon>Paraburkholderia</taxon>
    </lineage>
</organism>
<accession>A0A7Z7B0C7</accession>
<evidence type="ECO:0000313" key="3">
    <source>
        <dbReference type="Proteomes" id="UP000198900"/>
    </source>
</evidence>
<protein>
    <recommendedName>
        <fullName evidence="1">Transcriptional regulator-like domain-containing protein</fullName>
    </recommendedName>
</protein>
<dbReference type="AlphaFoldDB" id="A0A7Z7B0C7"/>
<sequence>MAARTLPEKDRLFAVRADWRDESQYPRPDLLDPSIWSWELLRRSNEYAHGYDMLQSAYADVPAIPFPLDSLLHYVCDPAPNEQDVNYKTYSTRHPRHFVYPLKDYVRKEWGISILVNPIDSASKLIEPSRIHDKNNKLAWLFTCNTVEAINAPTTVLVNEHGLSKTAAATGPHEVLFRMNVTGNLDEQIESLRRQISSYFEGGTRNGALLFTEYIDVSNSPTAQYSQELQRPIDVYDVPSSRAPGITVSNTLWKWAPVRLKSLHYALRMADAIASLEQGTFVRQLEERGVTSQHALLITKISDESQNFPYFDLYEPMSRVLAEYFHLHPLTDEARDADAKTILRWLEMAHTLVTEGEYLQVARTNARTPEV</sequence>
<dbReference type="Proteomes" id="UP000198900">
    <property type="component" value="Unassembled WGS sequence"/>
</dbReference>
<proteinExistence type="predicted"/>
<reference evidence="2" key="1">
    <citation type="submission" date="2016-10" db="EMBL/GenBank/DDBJ databases">
        <authorList>
            <person name="Varghese N."/>
            <person name="Submissions S."/>
        </authorList>
    </citation>
    <scope>NUCLEOTIDE SEQUENCE [LARGE SCALE GENOMIC DNA]</scope>
    <source>
        <strain evidence="2">YR281</strain>
    </source>
</reference>